<evidence type="ECO:0000256" key="1">
    <source>
        <dbReference type="SAM" id="MobiDB-lite"/>
    </source>
</evidence>
<organism evidence="2 3">
    <name type="scientific">Austropuccinia psidii MF-1</name>
    <dbReference type="NCBI Taxonomy" id="1389203"/>
    <lineage>
        <taxon>Eukaryota</taxon>
        <taxon>Fungi</taxon>
        <taxon>Dikarya</taxon>
        <taxon>Basidiomycota</taxon>
        <taxon>Pucciniomycotina</taxon>
        <taxon>Pucciniomycetes</taxon>
        <taxon>Pucciniales</taxon>
        <taxon>Sphaerophragmiaceae</taxon>
        <taxon>Austropuccinia</taxon>
    </lineage>
</organism>
<keyword evidence="3" id="KW-1185">Reference proteome</keyword>
<feature type="compositionally biased region" description="Polar residues" evidence="1">
    <location>
        <begin position="50"/>
        <end position="60"/>
    </location>
</feature>
<reference evidence="2" key="1">
    <citation type="submission" date="2021-03" db="EMBL/GenBank/DDBJ databases">
        <title>Draft genome sequence of rust myrtle Austropuccinia psidii MF-1, a brazilian biotype.</title>
        <authorList>
            <person name="Quecine M.C."/>
            <person name="Pachon D.M.R."/>
            <person name="Bonatelli M.L."/>
            <person name="Correr F.H."/>
            <person name="Franceschini L.M."/>
            <person name="Leite T.F."/>
            <person name="Margarido G.R.A."/>
            <person name="Almeida C.A."/>
            <person name="Ferrarezi J.A."/>
            <person name="Labate C.A."/>
        </authorList>
    </citation>
    <scope>NUCLEOTIDE SEQUENCE</scope>
    <source>
        <strain evidence="2">MF-1</strain>
    </source>
</reference>
<gene>
    <name evidence="2" type="ORF">O181_049281</name>
</gene>
<protein>
    <submittedName>
        <fullName evidence="2">Uncharacterized protein</fullName>
    </submittedName>
</protein>
<evidence type="ECO:0000313" key="3">
    <source>
        <dbReference type="Proteomes" id="UP000765509"/>
    </source>
</evidence>
<name>A0A9Q3DS43_9BASI</name>
<feature type="compositionally biased region" description="Polar residues" evidence="1">
    <location>
        <begin position="70"/>
        <end position="104"/>
    </location>
</feature>
<comment type="caution">
    <text evidence="2">The sequence shown here is derived from an EMBL/GenBank/DDBJ whole genome shotgun (WGS) entry which is preliminary data.</text>
</comment>
<feature type="region of interest" description="Disordered" evidence="1">
    <location>
        <begin position="34"/>
        <end position="104"/>
    </location>
</feature>
<dbReference type="EMBL" id="AVOT02021010">
    <property type="protein sequence ID" value="MBW0509566.1"/>
    <property type="molecule type" value="Genomic_DNA"/>
</dbReference>
<accession>A0A9Q3DS43</accession>
<evidence type="ECO:0000313" key="2">
    <source>
        <dbReference type="EMBL" id="MBW0509566.1"/>
    </source>
</evidence>
<dbReference type="AlphaFoldDB" id="A0A9Q3DS43"/>
<sequence>MNSYLTVRKFRDHPNTCKLLNGWNPFMEKKNMMLSTSEWRKNNPPPPQESAKNSPNSQQQEFKHEKAAASSEQGKRQSSSHKTLQSGCQPVTQNQSTSMTANIP</sequence>
<dbReference type="Proteomes" id="UP000765509">
    <property type="component" value="Unassembled WGS sequence"/>
</dbReference>
<proteinExistence type="predicted"/>